<feature type="domain" description="N-acetyltransferase" evidence="3">
    <location>
        <begin position="1"/>
        <end position="127"/>
    </location>
</feature>
<dbReference type="CDD" id="cd04301">
    <property type="entry name" value="NAT_SF"/>
    <property type="match status" value="1"/>
</dbReference>
<dbReference type="RefSeq" id="WP_327598828.1">
    <property type="nucleotide sequence ID" value="NZ_JAYXHS010000001.1"/>
</dbReference>
<evidence type="ECO:0000259" key="3">
    <source>
        <dbReference type="PROSITE" id="PS51186"/>
    </source>
</evidence>
<protein>
    <submittedName>
        <fullName evidence="4">GNAT family N-acetyltransferase</fullName>
        <ecNumber evidence="4">2.3.1.-</ecNumber>
    </submittedName>
</protein>
<dbReference type="InterPro" id="IPR000182">
    <property type="entry name" value="GNAT_dom"/>
</dbReference>
<gene>
    <name evidence="4" type="ORF">VVD49_09120</name>
</gene>
<dbReference type="InterPro" id="IPR016181">
    <property type="entry name" value="Acyl_CoA_acyltransferase"/>
</dbReference>
<dbReference type="PANTHER" id="PTHR43877">
    <property type="entry name" value="AMINOALKYLPHOSPHONATE N-ACETYLTRANSFERASE-RELATED-RELATED"/>
    <property type="match status" value="1"/>
</dbReference>
<dbReference type="Pfam" id="PF13673">
    <property type="entry name" value="Acetyltransf_10"/>
    <property type="match status" value="1"/>
</dbReference>
<evidence type="ECO:0000313" key="5">
    <source>
        <dbReference type="Proteomes" id="UP001331561"/>
    </source>
</evidence>
<evidence type="ECO:0000256" key="1">
    <source>
        <dbReference type="ARBA" id="ARBA00022679"/>
    </source>
</evidence>
<dbReference type="GO" id="GO:0016746">
    <property type="term" value="F:acyltransferase activity"/>
    <property type="evidence" value="ECO:0007669"/>
    <property type="project" value="UniProtKB-KW"/>
</dbReference>
<keyword evidence="2 4" id="KW-0012">Acyltransferase</keyword>
<reference evidence="4 5" key="1">
    <citation type="submission" date="2024-01" db="EMBL/GenBank/DDBJ databases">
        <title>Uliginosibacterium soil sp. nov.</title>
        <authorList>
            <person name="Lv Y."/>
        </authorList>
    </citation>
    <scope>NUCLEOTIDE SEQUENCE [LARGE SCALE GENOMIC DNA]</scope>
    <source>
        <strain evidence="4 5">H3</strain>
    </source>
</reference>
<evidence type="ECO:0000313" key="4">
    <source>
        <dbReference type="EMBL" id="MEC5385884.1"/>
    </source>
</evidence>
<evidence type="ECO:0000256" key="2">
    <source>
        <dbReference type="ARBA" id="ARBA00023315"/>
    </source>
</evidence>
<dbReference type="PROSITE" id="PS51186">
    <property type="entry name" value="GNAT"/>
    <property type="match status" value="1"/>
</dbReference>
<dbReference type="SUPFAM" id="SSF55729">
    <property type="entry name" value="Acyl-CoA N-acyltransferases (Nat)"/>
    <property type="match status" value="1"/>
</dbReference>
<keyword evidence="1 4" id="KW-0808">Transferase</keyword>
<organism evidence="4 5">
    <name type="scientific">Uliginosibacterium silvisoli</name>
    <dbReference type="NCBI Taxonomy" id="3114758"/>
    <lineage>
        <taxon>Bacteria</taxon>
        <taxon>Pseudomonadati</taxon>
        <taxon>Pseudomonadota</taxon>
        <taxon>Betaproteobacteria</taxon>
        <taxon>Rhodocyclales</taxon>
        <taxon>Zoogloeaceae</taxon>
        <taxon>Uliginosibacterium</taxon>
    </lineage>
</organism>
<proteinExistence type="predicted"/>
<dbReference type="EC" id="2.3.1.-" evidence="4"/>
<keyword evidence="5" id="KW-1185">Reference proteome</keyword>
<dbReference type="EMBL" id="JAYXHS010000001">
    <property type="protein sequence ID" value="MEC5385884.1"/>
    <property type="molecule type" value="Genomic_DNA"/>
</dbReference>
<dbReference type="Gene3D" id="3.40.630.30">
    <property type="match status" value="1"/>
</dbReference>
<name>A0ABU6K1S1_9RHOO</name>
<dbReference type="InterPro" id="IPR050832">
    <property type="entry name" value="Bact_Acetyltransf"/>
</dbReference>
<accession>A0ABU6K1S1</accession>
<dbReference type="Proteomes" id="UP001331561">
    <property type="component" value="Unassembled WGS sequence"/>
</dbReference>
<sequence length="127" mass="13960">MLDHDNDALVLENWLKNKTPENFCSWIANTENLSLVAATQTGIVGFAMATSSGHIRLCYVMQEALFQGVGKALLAALEEMLSASGLRTLTLESTLTARPFYERNGFVKAGDPVRRMSLMATPMVKHL</sequence>
<comment type="caution">
    <text evidence="4">The sequence shown here is derived from an EMBL/GenBank/DDBJ whole genome shotgun (WGS) entry which is preliminary data.</text>
</comment>